<keyword evidence="1" id="KW-1133">Transmembrane helix</keyword>
<organism evidence="2 3">
    <name type="scientific">Brevundimonas alba</name>
    <dbReference type="NCBI Taxonomy" id="74314"/>
    <lineage>
        <taxon>Bacteria</taxon>
        <taxon>Pseudomonadati</taxon>
        <taxon>Pseudomonadota</taxon>
        <taxon>Alphaproteobacteria</taxon>
        <taxon>Caulobacterales</taxon>
        <taxon>Caulobacteraceae</taxon>
        <taxon>Brevundimonas</taxon>
    </lineage>
</organism>
<dbReference type="Proteomes" id="UP000587415">
    <property type="component" value="Unassembled WGS sequence"/>
</dbReference>
<keyword evidence="1" id="KW-0812">Transmembrane</keyword>
<dbReference type="Gene3D" id="2.60.120.260">
    <property type="entry name" value="Galactose-binding domain-like"/>
    <property type="match status" value="1"/>
</dbReference>
<reference evidence="2 3" key="1">
    <citation type="submission" date="2020-03" db="EMBL/GenBank/DDBJ databases">
        <title>Genomic Encyclopedia of Type Strains, Phase IV (KMG-IV): sequencing the most valuable type-strain genomes for metagenomic binning, comparative biology and taxonomic classification.</title>
        <authorList>
            <person name="Goeker M."/>
        </authorList>
    </citation>
    <scope>NUCLEOTIDE SEQUENCE [LARGE SCALE GENOMIC DNA]</scope>
    <source>
        <strain evidence="2 3">DSM 4736</strain>
    </source>
</reference>
<feature type="transmembrane region" description="Helical" evidence="1">
    <location>
        <begin position="22"/>
        <end position="40"/>
    </location>
</feature>
<dbReference type="EMBL" id="JAATJM010000001">
    <property type="protein sequence ID" value="NJC41277.1"/>
    <property type="molecule type" value="Genomic_DNA"/>
</dbReference>
<proteinExistence type="predicted"/>
<evidence type="ECO:0000256" key="1">
    <source>
        <dbReference type="SAM" id="Phobius"/>
    </source>
</evidence>
<sequence>MRERADAPAAPRARGRGRLADYAPYVLTVGAVWLGWQILLQPVIERAPPEIAVRAASGSPTVLRRAAEAEFVAGQEANDARRYANAASLARDALHRAPFDVRALRIVGLTEARAGREAAADDILTLAGNWSLRDDPAHAWLVEHRLRRGDYASAFAHADTLVRRREDIRPQVFRLFTVAATQDANRALPEIAALLDARPPWRQSYLDSLYGTVEGLQVAASLAVMLQRGKAPLTNVELAQFYMHLLDKGQVPALRMVRARLNRPARGAVSNGGFDDETAPQPFQWRLGQEAGAIVEIVPDEVRPADPALRIEYDGYSSVLFAEQLLFLSPGRYRLTAEARAEAGEPGQRLVWSVTCSPGERRVLAAAALPRSASVWTPVSAEFTVPGDCSGQWLRLESSGGDRRAPTVAWIDRVAVNPVQ</sequence>
<dbReference type="RefSeq" id="WP_168046241.1">
    <property type="nucleotide sequence ID" value="NZ_JAATJM010000001.1"/>
</dbReference>
<keyword evidence="1" id="KW-0472">Membrane</keyword>
<evidence type="ECO:0008006" key="4">
    <source>
        <dbReference type="Google" id="ProtNLM"/>
    </source>
</evidence>
<evidence type="ECO:0000313" key="3">
    <source>
        <dbReference type="Proteomes" id="UP000587415"/>
    </source>
</evidence>
<keyword evidence="3" id="KW-1185">Reference proteome</keyword>
<comment type="caution">
    <text evidence="2">The sequence shown here is derived from an EMBL/GenBank/DDBJ whole genome shotgun (WGS) entry which is preliminary data.</text>
</comment>
<name>A0A7X5YJV0_9CAUL</name>
<protein>
    <recommendedName>
        <fullName evidence="4">Tetratricopeptide repeat protein</fullName>
    </recommendedName>
</protein>
<dbReference type="AlphaFoldDB" id="A0A7X5YJV0"/>
<evidence type="ECO:0000313" key="2">
    <source>
        <dbReference type="EMBL" id="NJC41277.1"/>
    </source>
</evidence>
<accession>A0A7X5YJV0</accession>
<gene>
    <name evidence="2" type="ORF">GGQ87_001535</name>
</gene>